<evidence type="ECO:0000313" key="3">
    <source>
        <dbReference type="Proteomes" id="UP000288507"/>
    </source>
</evidence>
<dbReference type="EMBL" id="PRBV01000033">
    <property type="protein sequence ID" value="RTJ77833.1"/>
    <property type="molecule type" value="Genomic_DNA"/>
</dbReference>
<dbReference type="InterPro" id="IPR053842">
    <property type="entry name" value="NikA-like"/>
</dbReference>
<comment type="caution">
    <text evidence="2">The sequence shown here is derived from an EMBL/GenBank/DDBJ whole genome shotgun (WGS) entry which is preliminary data.</text>
</comment>
<sequence length="116" mass="13380">MEDKKEKKELRKTIRFSKKELEEITQKANDLNMNFSQYIIYSALNKQIASKKNPLYKDLTTQLARVGNNLNQIAKVCNTEKAINKHIASNLILVVSELQKELSNISKKLNRTSDDL</sequence>
<name>A0A430YET3_CAMJU</name>
<proteinExistence type="predicted"/>
<dbReference type="Pfam" id="PF21983">
    <property type="entry name" value="NikA-like"/>
    <property type="match status" value="1"/>
</dbReference>
<dbReference type="RefSeq" id="WP_126232575.1">
    <property type="nucleotide sequence ID" value="NZ_PRAF01000027.1"/>
</dbReference>
<reference evidence="2 3" key="1">
    <citation type="journal article" date="2019" name="Appl. Environ. Microbiol.">
        <title>Population genetics and characterization of Campylobacter jejuni isolates in western jackdaws and game birds in Finland.</title>
        <authorList>
            <person name="Kovanen S."/>
            <person name="Rossi M."/>
            <person name="Pohja-Mykra M."/>
            <person name="Nieminen T."/>
            <person name="Raunio-Saarnisto M."/>
            <person name="Sauvala M."/>
            <person name="Fredriksson-Ahomaa M."/>
            <person name="Hanninen M.L."/>
            <person name="Kivisto R."/>
        </authorList>
    </citation>
    <scope>NUCLEOTIDE SEQUENCE [LARGE SCALE GENOMIC DNA]</scope>
    <source>
        <strain evidence="2 3">CB313</strain>
    </source>
</reference>
<keyword evidence="1" id="KW-0175">Coiled coil</keyword>
<dbReference type="Proteomes" id="UP000288507">
    <property type="component" value="Unassembled WGS sequence"/>
</dbReference>
<evidence type="ECO:0000256" key="1">
    <source>
        <dbReference type="SAM" id="Coils"/>
    </source>
</evidence>
<evidence type="ECO:0000313" key="2">
    <source>
        <dbReference type="EMBL" id="RTJ77833.1"/>
    </source>
</evidence>
<protein>
    <submittedName>
        <fullName evidence="2">Uncharacterized protein</fullName>
    </submittedName>
</protein>
<feature type="coiled-coil region" evidence="1">
    <location>
        <begin position="7"/>
        <end position="34"/>
    </location>
</feature>
<dbReference type="AlphaFoldDB" id="A0A430YET3"/>
<accession>A0A430YET3</accession>
<gene>
    <name evidence="2" type="ORF">C3H57_10045</name>
</gene>
<organism evidence="2 3">
    <name type="scientific">Campylobacter jejuni</name>
    <dbReference type="NCBI Taxonomy" id="197"/>
    <lineage>
        <taxon>Bacteria</taxon>
        <taxon>Pseudomonadati</taxon>
        <taxon>Campylobacterota</taxon>
        <taxon>Epsilonproteobacteria</taxon>
        <taxon>Campylobacterales</taxon>
        <taxon>Campylobacteraceae</taxon>
        <taxon>Campylobacter</taxon>
    </lineage>
</organism>